<evidence type="ECO:0008006" key="3">
    <source>
        <dbReference type="Google" id="ProtNLM"/>
    </source>
</evidence>
<sequence>MTALVSLSAAEFLQRAALEIERCRRLVDMVESAAIKLSAPDWHSDFQSIDLLDQMLGDLSVLLDTLARTPELDGLILTDTQRLTSPLRLGAVRARLHETPHDTGGNNVELF</sequence>
<protein>
    <recommendedName>
        <fullName evidence="3">Chemotaxis protein</fullName>
    </recommendedName>
</protein>
<accession>A0ABQ1KVU4</accession>
<dbReference type="Proteomes" id="UP000645462">
    <property type="component" value="Unassembled WGS sequence"/>
</dbReference>
<evidence type="ECO:0000313" key="1">
    <source>
        <dbReference type="EMBL" id="GGC09799.1"/>
    </source>
</evidence>
<dbReference type="RefSeq" id="WP_188482683.1">
    <property type="nucleotide sequence ID" value="NZ_BMFC01000007.1"/>
</dbReference>
<organism evidence="1 2">
    <name type="scientific">Marivita lacus</name>
    <dbReference type="NCBI Taxonomy" id="1323742"/>
    <lineage>
        <taxon>Bacteria</taxon>
        <taxon>Pseudomonadati</taxon>
        <taxon>Pseudomonadota</taxon>
        <taxon>Alphaproteobacteria</taxon>
        <taxon>Rhodobacterales</taxon>
        <taxon>Roseobacteraceae</taxon>
        <taxon>Marivita</taxon>
    </lineage>
</organism>
<gene>
    <name evidence="1" type="ORF">GCM10011363_28050</name>
</gene>
<proteinExistence type="predicted"/>
<reference evidence="2" key="1">
    <citation type="journal article" date="2019" name="Int. J. Syst. Evol. Microbiol.">
        <title>The Global Catalogue of Microorganisms (GCM) 10K type strain sequencing project: providing services to taxonomists for standard genome sequencing and annotation.</title>
        <authorList>
            <consortium name="The Broad Institute Genomics Platform"/>
            <consortium name="The Broad Institute Genome Sequencing Center for Infectious Disease"/>
            <person name="Wu L."/>
            <person name="Ma J."/>
        </authorList>
    </citation>
    <scope>NUCLEOTIDE SEQUENCE [LARGE SCALE GENOMIC DNA]</scope>
    <source>
        <strain evidence="2">CGMCC 1.12478</strain>
    </source>
</reference>
<keyword evidence="2" id="KW-1185">Reference proteome</keyword>
<evidence type="ECO:0000313" key="2">
    <source>
        <dbReference type="Proteomes" id="UP000645462"/>
    </source>
</evidence>
<name>A0ABQ1KVU4_9RHOB</name>
<dbReference type="EMBL" id="BMFC01000007">
    <property type="protein sequence ID" value="GGC09799.1"/>
    <property type="molecule type" value="Genomic_DNA"/>
</dbReference>
<comment type="caution">
    <text evidence="1">The sequence shown here is derived from an EMBL/GenBank/DDBJ whole genome shotgun (WGS) entry which is preliminary data.</text>
</comment>